<keyword evidence="4" id="KW-0235">DNA replication</keyword>
<organism evidence="16 17">
    <name type="scientific">Candidatus Segetimicrobium genomatis</name>
    <dbReference type="NCBI Taxonomy" id="2569760"/>
    <lineage>
        <taxon>Bacteria</taxon>
        <taxon>Bacillati</taxon>
        <taxon>Candidatus Sysuimicrobiota</taxon>
        <taxon>Candidatus Sysuimicrobiia</taxon>
        <taxon>Candidatus Sysuimicrobiales</taxon>
        <taxon>Candidatus Segetimicrobiaceae</taxon>
        <taxon>Candidatus Segetimicrobium</taxon>
    </lineage>
</organism>
<dbReference type="InterPro" id="IPR016059">
    <property type="entry name" value="DNA_ligase_ATP-dep_CS"/>
</dbReference>
<evidence type="ECO:0000256" key="5">
    <source>
        <dbReference type="ARBA" id="ARBA00022723"/>
    </source>
</evidence>
<keyword evidence="10" id="KW-0233">DNA recombination</keyword>
<evidence type="ECO:0000256" key="10">
    <source>
        <dbReference type="ARBA" id="ARBA00023172"/>
    </source>
</evidence>
<evidence type="ECO:0000256" key="11">
    <source>
        <dbReference type="ARBA" id="ARBA00023204"/>
    </source>
</evidence>
<feature type="domain" description="ATP-dependent DNA ligase family profile" evidence="15">
    <location>
        <begin position="285"/>
        <end position="412"/>
    </location>
</feature>
<accession>A0A537JD07</accession>
<evidence type="ECO:0000256" key="12">
    <source>
        <dbReference type="ARBA" id="ARBA00023306"/>
    </source>
</evidence>
<dbReference type="EC" id="6.5.1.1" evidence="1"/>
<dbReference type="SUPFAM" id="SSF117018">
    <property type="entry name" value="ATP-dependent DNA ligase DNA-binding domain"/>
    <property type="match status" value="1"/>
</dbReference>
<feature type="region of interest" description="Disordered" evidence="14">
    <location>
        <begin position="496"/>
        <end position="524"/>
    </location>
</feature>
<keyword evidence="6" id="KW-0547">Nucleotide-binding</keyword>
<keyword evidence="2 16" id="KW-0436">Ligase</keyword>
<dbReference type="PANTHER" id="PTHR45674">
    <property type="entry name" value="DNA LIGASE 1/3 FAMILY MEMBER"/>
    <property type="match status" value="1"/>
</dbReference>
<evidence type="ECO:0000256" key="9">
    <source>
        <dbReference type="ARBA" id="ARBA00022842"/>
    </source>
</evidence>
<keyword evidence="9" id="KW-0460">Magnesium</keyword>
<dbReference type="InterPro" id="IPR036599">
    <property type="entry name" value="DNA_ligase_N_sf"/>
</dbReference>
<dbReference type="GO" id="GO:0005524">
    <property type="term" value="F:ATP binding"/>
    <property type="evidence" value="ECO:0007669"/>
    <property type="project" value="UniProtKB-KW"/>
</dbReference>
<reference evidence="16 17" key="1">
    <citation type="journal article" date="2019" name="Nat. Microbiol.">
        <title>Mediterranean grassland soil C-N compound turnover is dependent on rainfall and depth, and is mediated by genomically divergent microorganisms.</title>
        <authorList>
            <person name="Diamond S."/>
            <person name="Andeer P.F."/>
            <person name="Li Z."/>
            <person name="Crits-Christoph A."/>
            <person name="Burstein D."/>
            <person name="Anantharaman K."/>
            <person name="Lane K.R."/>
            <person name="Thomas B.C."/>
            <person name="Pan C."/>
            <person name="Northen T.R."/>
            <person name="Banfield J.F."/>
        </authorList>
    </citation>
    <scope>NUCLEOTIDE SEQUENCE [LARGE SCALE GENOMIC DNA]</scope>
    <source>
        <strain evidence="16">NP_6</strain>
    </source>
</reference>
<dbReference type="Pfam" id="PF04679">
    <property type="entry name" value="DNA_ligase_A_C"/>
    <property type="match status" value="1"/>
</dbReference>
<dbReference type="InterPro" id="IPR012308">
    <property type="entry name" value="DNA_ligase_ATP-dep_N"/>
</dbReference>
<dbReference type="Pfam" id="PF04675">
    <property type="entry name" value="DNA_ligase_A_N"/>
    <property type="match status" value="1"/>
</dbReference>
<keyword evidence="11" id="KW-0234">DNA repair</keyword>
<evidence type="ECO:0000256" key="2">
    <source>
        <dbReference type="ARBA" id="ARBA00022598"/>
    </source>
</evidence>
<comment type="catalytic activity">
    <reaction evidence="13">
        <text>ATP + (deoxyribonucleotide)n-3'-hydroxyl + 5'-phospho-(deoxyribonucleotide)m = (deoxyribonucleotide)n+m + AMP + diphosphate.</text>
        <dbReference type="EC" id="6.5.1.1"/>
    </reaction>
</comment>
<evidence type="ECO:0000256" key="7">
    <source>
        <dbReference type="ARBA" id="ARBA00022763"/>
    </source>
</evidence>
<dbReference type="GO" id="GO:0006310">
    <property type="term" value="P:DNA recombination"/>
    <property type="evidence" value="ECO:0007669"/>
    <property type="project" value="InterPro"/>
</dbReference>
<proteinExistence type="predicted"/>
<dbReference type="SUPFAM" id="SSF50249">
    <property type="entry name" value="Nucleic acid-binding proteins"/>
    <property type="match status" value="1"/>
</dbReference>
<dbReference type="AlphaFoldDB" id="A0A537JD07"/>
<dbReference type="InterPro" id="IPR012340">
    <property type="entry name" value="NA-bd_OB-fold"/>
</dbReference>
<keyword evidence="5" id="KW-0479">Metal-binding</keyword>
<dbReference type="InterPro" id="IPR012310">
    <property type="entry name" value="DNA_ligase_ATP-dep_cent"/>
</dbReference>
<keyword evidence="8" id="KW-0067">ATP-binding</keyword>
<evidence type="ECO:0000259" key="15">
    <source>
        <dbReference type="PROSITE" id="PS50160"/>
    </source>
</evidence>
<evidence type="ECO:0000256" key="8">
    <source>
        <dbReference type="ARBA" id="ARBA00022840"/>
    </source>
</evidence>
<feature type="compositionally biased region" description="Basic and acidic residues" evidence="14">
    <location>
        <begin position="512"/>
        <end position="524"/>
    </location>
</feature>
<dbReference type="PANTHER" id="PTHR45674:SF13">
    <property type="entry name" value="DNA LIGASE-RELATED"/>
    <property type="match status" value="1"/>
</dbReference>
<dbReference type="GO" id="GO:0003910">
    <property type="term" value="F:DNA ligase (ATP) activity"/>
    <property type="evidence" value="ECO:0007669"/>
    <property type="project" value="UniProtKB-EC"/>
</dbReference>
<dbReference type="Proteomes" id="UP000318093">
    <property type="component" value="Unassembled WGS sequence"/>
</dbReference>
<comment type="caution">
    <text evidence="16">The sequence shown here is derived from an EMBL/GenBank/DDBJ whole genome shotgun (WGS) entry which is preliminary data.</text>
</comment>
<evidence type="ECO:0000256" key="13">
    <source>
        <dbReference type="ARBA" id="ARBA00034003"/>
    </source>
</evidence>
<keyword evidence="7" id="KW-0227">DNA damage</keyword>
<dbReference type="EMBL" id="VBAN01000212">
    <property type="protein sequence ID" value="TMI81370.1"/>
    <property type="molecule type" value="Genomic_DNA"/>
</dbReference>
<dbReference type="GO" id="GO:0006281">
    <property type="term" value="P:DNA repair"/>
    <property type="evidence" value="ECO:0007669"/>
    <property type="project" value="InterPro"/>
</dbReference>
<sequence>MSGTQAKVDRLGGYLAGLEEADLRRACGYLTGAAFPAGDPRRLQVGWVAIADVLTEITGTTQEDLHGVYLAHGDLGATASALFQEHPPAPSLFPRPLTLEAVDGAFGAIAAAQGPASRRAKQSVLRSLLRDAAPLEAKFLVKTFGRDADAVRQAALLVADPGEVAVRARAGTLDGVTLTSGSPFRFMLAGSIATLDEAFAGDAAPLLVEDKYDGIRVQVHRNAGRLVIYSRTLDDVTRAYPELHVPLEGLARDYILDGEIVAWREDRPLPFGQLQRRLGRLTPGPLAQEVPVVLMAFDLLHLDGRDLLQDSLEARRAAMTGLAWDESVRLSRAAPARTPAEAEARFHEAREAGHEGIVLKFPQASYQPGRRGRLWLKWKPGLGTLDVVVVAAEYGHGKRARVLSDYTFAVRAGQGLVTIGKAYSGLTDDEIARLTAWFLAHTVEDLGRVRMVEPRIVLEVAFDKIMMSERHTSGFALRFPRIVRLRDDKPPEEINTLADAQDLYRRTSGASPRERRGKERPSGA</sequence>
<name>A0A537JD07_9BACT</name>
<evidence type="ECO:0000256" key="4">
    <source>
        <dbReference type="ARBA" id="ARBA00022705"/>
    </source>
</evidence>
<keyword evidence="12" id="KW-0131">Cell cycle</keyword>
<evidence type="ECO:0000256" key="6">
    <source>
        <dbReference type="ARBA" id="ARBA00022741"/>
    </source>
</evidence>
<dbReference type="Gene3D" id="1.10.3260.10">
    <property type="entry name" value="DNA ligase, ATP-dependent, N-terminal domain"/>
    <property type="match status" value="1"/>
</dbReference>
<keyword evidence="3" id="KW-0132">Cell division</keyword>
<evidence type="ECO:0000256" key="1">
    <source>
        <dbReference type="ARBA" id="ARBA00012727"/>
    </source>
</evidence>
<evidence type="ECO:0000256" key="14">
    <source>
        <dbReference type="SAM" id="MobiDB-lite"/>
    </source>
</evidence>
<dbReference type="InterPro" id="IPR012309">
    <property type="entry name" value="DNA_ligase_ATP-dep_C"/>
</dbReference>
<dbReference type="PROSITE" id="PS50160">
    <property type="entry name" value="DNA_LIGASE_A3"/>
    <property type="match status" value="1"/>
</dbReference>
<evidence type="ECO:0000313" key="17">
    <source>
        <dbReference type="Proteomes" id="UP000318093"/>
    </source>
</evidence>
<dbReference type="SUPFAM" id="SSF56091">
    <property type="entry name" value="DNA ligase/mRNA capping enzyme, catalytic domain"/>
    <property type="match status" value="1"/>
</dbReference>
<dbReference type="PROSITE" id="PS00697">
    <property type="entry name" value="DNA_LIGASE_A1"/>
    <property type="match status" value="1"/>
</dbReference>
<dbReference type="GO" id="GO:0006273">
    <property type="term" value="P:lagging strand elongation"/>
    <property type="evidence" value="ECO:0007669"/>
    <property type="project" value="TreeGrafter"/>
</dbReference>
<dbReference type="InterPro" id="IPR050191">
    <property type="entry name" value="ATP-dep_DNA_ligase"/>
</dbReference>
<dbReference type="Pfam" id="PF01068">
    <property type="entry name" value="DNA_ligase_A_M"/>
    <property type="match status" value="1"/>
</dbReference>
<dbReference type="CDD" id="cd07972">
    <property type="entry name" value="OBF_DNA_ligase_Arch_LigB"/>
    <property type="match status" value="1"/>
</dbReference>
<evidence type="ECO:0000256" key="3">
    <source>
        <dbReference type="ARBA" id="ARBA00022618"/>
    </source>
</evidence>
<dbReference type="GO" id="GO:0003677">
    <property type="term" value="F:DNA binding"/>
    <property type="evidence" value="ECO:0007669"/>
    <property type="project" value="InterPro"/>
</dbReference>
<protein>
    <recommendedName>
        <fullName evidence="1">DNA ligase (ATP)</fullName>
        <ecNumber evidence="1">6.5.1.1</ecNumber>
    </recommendedName>
</protein>
<gene>
    <name evidence="16" type="ORF">E6H03_07110</name>
</gene>
<dbReference type="Gene3D" id="3.30.470.30">
    <property type="entry name" value="DNA ligase/mRNA capping enzyme"/>
    <property type="match status" value="1"/>
</dbReference>
<evidence type="ECO:0000313" key="16">
    <source>
        <dbReference type="EMBL" id="TMI81370.1"/>
    </source>
</evidence>
<dbReference type="Gene3D" id="2.40.50.140">
    <property type="entry name" value="Nucleic acid-binding proteins"/>
    <property type="match status" value="1"/>
</dbReference>